<dbReference type="PANTHER" id="PTHR43201">
    <property type="entry name" value="ACYL-COA SYNTHETASE"/>
    <property type="match status" value="1"/>
</dbReference>
<feature type="domain" description="AMP-binding enzyme C-terminal" evidence="4">
    <location>
        <begin position="433"/>
        <end position="509"/>
    </location>
</feature>
<dbReference type="OrthoDB" id="9803968at2"/>
<comment type="similarity">
    <text evidence="1">Belongs to the ATP-dependent AMP-binding enzyme family.</text>
</comment>
<evidence type="ECO:0000313" key="5">
    <source>
        <dbReference type="EMBL" id="SEO53140.1"/>
    </source>
</evidence>
<evidence type="ECO:0000256" key="1">
    <source>
        <dbReference type="ARBA" id="ARBA00006432"/>
    </source>
</evidence>
<proteinExistence type="inferred from homology"/>
<dbReference type="Gene3D" id="3.30.300.30">
    <property type="match status" value="1"/>
</dbReference>
<dbReference type="RefSeq" id="WP_091639732.1">
    <property type="nucleotide sequence ID" value="NZ_FOEG01000001.1"/>
</dbReference>
<accession>A0A1H8QFX4</accession>
<dbReference type="Proteomes" id="UP000199657">
    <property type="component" value="Unassembled WGS sequence"/>
</dbReference>
<sequence>MSQQPDYDTMAMNWIGDWAGRRAALTPHRPAILDADSDTRLSYADVNARANRVGAWLLDEGGLGKGDAICIVTRNRVEALDLYMACGKIGTILAPLSYRLRPRELNDLLERIQPRAFVYEDVFDSLVEALELPDSVATRVRIADGDDNGFQPLLVHPEREVNTPLAQADPFLYIHTGGTTATPKVCIVPHRQMLWNALDMIVTGGTLMEQRQLITFPLFHVGGWNSLTPVFHAGGYSVLTRQFDPGQVLDVIEGEGITNFGGVEAMLRFIAEHPRFPEADLSSVTGITSAGAPCSSEVMDPFYARGIPVVQAYGLTEAGPSNFMYGGIDQELETIRAHNRSIGTSMIHCDFRIVDQESGEPVSTGEVGVLHMRSLHNFGGYLGQPDRTRKALLDDGWVDSGDLAVQDEEGNVRIMGRADNMFISGGENVSPEEIETVLQEHPAVAQVCVVAMPDQRWGQVPVAAVVPTETAGGDIEADLRTHCREHLAAFKVPSRFAVVDSIPVTGAGKIDRNSLGKQLDS</sequence>
<protein>
    <submittedName>
        <fullName evidence="5">Fatty-acyl-CoA synthase</fullName>
    </submittedName>
</protein>
<dbReference type="STRING" id="406100.SAMN04488052_101563"/>
<keyword evidence="2" id="KW-0436">Ligase</keyword>
<dbReference type="Pfam" id="PF13193">
    <property type="entry name" value="AMP-binding_C"/>
    <property type="match status" value="1"/>
</dbReference>
<dbReference type="InterPro" id="IPR045851">
    <property type="entry name" value="AMP-bd_C_sf"/>
</dbReference>
<dbReference type="AlphaFoldDB" id="A0A1H8QFX4"/>
<dbReference type="InterPro" id="IPR000873">
    <property type="entry name" value="AMP-dep_synth/lig_dom"/>
</dbReference>
<dbReference type="GO" id="GO:0006631">
    <property type="term" value="P:fatty acid metabolic process"/>
    <property type="evidence" value="ECO:0007669"/>
    <property type="project" value="TreeGrafter"/>
</dbReference>
<dbReference type="PANTHER" id="PTHR43201:SF5">
    <property type="entry name" value="MEDIUM-CHAIN ACYL-COA LIGASE ACSF2, MITOCHONDRIAL"/>
    <property type="match status" value="1"/>
</dbReference>
<gene>
    <name evidence="5" type="ORF">SAMN04488052_101563</name>
</gene>
<evidence type="ECO:0000259" key="3">
    <source>
        <dbReference type="Pfam" id="PF00501"/>
    </source>
</evidence>
<name>A0A1H8QFX4_9GAMM</name>
<dbReference type="SUPFAM" id="SSF56801">
    <property type="entry name" value="Acetyl-CoA synthetase-like"/>
    <property type="match status" value="1"/>
</dbReference>
<evidence type="ECO:0000256" key="2">
    <source>
        <dbReference type="ARBA" id="ARBA00022598"/>
    </source>
</evidence>
<dbReference type="InterPro" id="IPR025110">
    <property type="entry name" value="AMP-bd_C"/>
</dbReference>
<reference evidence="5 6" key="1">
    <citation type="submission" date="2016-10" db="EMBL/GenBank/DDBJ databases">
        <authorList>
            <person name="de Groot N.N."/>
        </authorList>
    </citation>
    <scope>NUCLEOTIDE SEQUENCE [LARGE SCALE GENOMIC DNA]</scope>
    <source>
        <strain evidence="5 6">CGMCC 1.6291</strain>
    </source>
</reference>
<feature type="domain" description="AMP-dependent synthetase/ligase" evidence="3">
    <location>
        <begin position="21"/>
        <end position="382"/>
    </location>
</feature>
<dbReference type="EMBL" id="FOEG01000001">
    <property type="protein sequence ID" value="SEO53140.1"/>
    <property type="molecule type" value="Genomic_DNA"/>
</dbReference>
<evidence type="ECO:0000259" key="4">
    <source>
        <dbReference type="Pfam" id="PF13193"/>
    </source>
</evidence>
<dbReference type="Pfam" id="PF00501">
    <property type="entry name" value="AMP-binding"/>
    <property type="match status" value="1"/>
</dbReference>
<keyword evidence="6" id="KW-1185">Reference proteome</keyword>
<dbReference type="Gene3D" id="3.40.50.12780">
    <property type="entry name" value="N-terminal domain of ligase-like"/>
    <property type="match status" value="1"/>
</dbReference>
<organism evidence="5 6">
    <name type="scientific">Aquisalimonas asiatica</name>
    <dbReference type="NCBI Taxonomy" id="406100"/>
    <lineage>
        <taxon>Bacteria</taxon>
        <taxon>Pseudomonadati</taxon>
        <taxon>Pseudomonadota</taxon>
        <taxon>Gammaproteobacteria</taxon>
        <taxon>Chromatiales</taxon>
        <taxon>Ectothiorhodospiraceae</taxon>
        <taxon>Aquisalimonas</taxon>
    </lineage>
</organism>
<evidence type="ECO:0000313" key="6">
    <source>
        <dbReference type="Proteomes" id="UP000199657"/>
    </source>
</evidence>
<dbReference type="GO" id="GO:0031956">
    <property type="term" value="F:medium-chain fatty acid-CoA ligase activity"/>
    <property type="evidence" value="ECO:0007669"/>
    <property type="project" value="TreeGrafter"/>
</dbReference>
<dbReference type="InterPro" id="IPR042099">
    <property type="entry name" value="ANL_N_sf"/>
</dbReference>